<sequence>MNGPDSVIDGAVGSVAGNVIALHRPADEGGAAPRALTPAEATAWTEWLTVNTPSPWRPGEWDAATRLFTGDVDNRSTVAYRCTVAACDRISRTQVLCDLCEKAFAKSKLTVEEFRACFVPDRNRVIDGVAVPCVVTACPRDGALWGLCAAHASLRHKDMLRRRPGADDLAAWVAAATPYEPLPACLIGGCPRDGWPGSGICDLHTRRLKADSLEEVEAAWLDRQAPFLIVNQFSLAPLEPLARSEMLFALATRDARGQRLDPTAVRQSVAVLARHQVASIAGFSLGALPQRATANVDALLRETFRVVGTAFDRFCGVDPASRPTLDLADLGARGKSGKPTARPGDLVISTIRQSWLREILVAWIEESKPKTGEVRRAHKAAQTAARALDARPGGGLDITALGFADMNAVVAGFEHLIKADGHDMGFKHKSNLLSMWFKVLDWGRLTERLDGMPASFARHPSHVIKQPEPNEDEIGKAIPESVIAQLNDHTALLGQGIRHGRLTARQVHAMAVAIYELLRDTGRRPYEIAQLAVDCLEKDGDDWQLRWDNGKGLRNGRRLPITSETVTTVHAWLAVRATIELPSGSEGFLFPPAGEFGQVRHLESEQISPIIRAFADAVPQLLAEEFGPDGRRLPFDRSLIFPYAFRHSYCQRHADAGVSIDVLRELMDHRSANTTASYFTVSLKRKREAIKVVGRHSFDRTGQARPACSGVAYEARSVAVPFGLCTEPSNVRAGGKACVLRFQCAACKFFAPDPSHLPAMEEQIAAMREDRETAIAWEVDEFVIRNFDDNIEAMERIAGIARDKLKELPEDERAELLEATEVLRIVRAKQARTVTELGMPGFPGRRGQESA</sequence>
<evidence type="ECO:0000313" key="3">
    <source>
        <dbReference type="EMBL" id="GAA1614055.1"/>
    </source>
</evidence>
<gene>
    <name evidence="3" type="ORF">GCM10009733_007750</name>
</gene>
<dbReference type="InterPro" id="IPR002104">
    <property type="entry name" value="Integrase_catalytic"/>
</dbReference>
<name>A0ABN2EQI9_9ACTN</name>
<dbReference type="RefSeq" id="WP_346101452.1">
    <property type="nucleotide sequence ID" value="NZ_BAAAMU010000003.1"/>
</dbReference>
<dbReference type="PROSITE" id="PS51898">
    <property type="entry name" value="TYR_RECOMBINASE"/>
    <property type="match status" value="1"/>
</dbReference>
<proteinExistence type="predicted"/>
<dbReference type="CDD" id="cd00397">
    <property type="entry name" value="DNA_BRE_C"/>
    <property type="match status" value="1"/>
</dbReference>
<keyword evidence="4" id="KW-1185">Reference proteome</keyword>
<dbReference type="Proteomes" id="UP001500064">
    <property type="component" value="Unassembled WGS sequence"/>
</dbReference>
<feature type="domain" description="Tyr recombinase" evidence="2">
    <location>
        <begin position="477"/>
        <end position="691"/>
    </location>
</feature>
<dbReference type="InterPro" id="IPR013762">
    <property type="entry name" value="Integrase-like_cat_sf"/>
</dbReference>
<evidence type="ECO:0000259" key="2">
    <source>
        <dbReference type="PROSITE" id="PS51898"/>
    </source>
</evidence>
<comment type="caution">
    <text evidence="3">The sequence shown here is derived from an EMBL/GenBank/DDBJ whole genome shotgun (WGS) entry which is preliminary data.</text>
</comment>
<evidence type="ECO:0000256" key="1">
    <source>
        <dbReference type="ARBA" id="ARBA00023172"/>
    </source>
</evidence>
<keyword evidence="1" id="KW-0233">DNA recombination</keyword>
<dbReference type="EMBL" id="BAAAMU010000003">
    <property type="protein sequence ID" value="GAA1614055.1"/>
    <property type="molecule type" value="Genomic_DNA"/>
</dbReference>
<organism evidence="3 4">
    <name type="scientific">Nonomuraea maheshkhaliensis</name>
    <dbReference type="NCBI Taxonomy" id="419590"/>
    <lineage>
        <taxon>Bacteria</taxon>
        <taxon>Bacillati</taxon>
        <taxon>Actinomycetota</taxon>
        <taxon>Actinomycetes</taxon>
        <taxon>Streptosporangiales</taxon>
        <taxon>Streptosporangiaceae</taxon>
        <taxon>Nonomuraea</taxon>
    </lineage>
</organism>
<reference evidence="3 4" key="1">
    <citation type="journal article" date="2019" name="Int. J. Syst. Evol. Microbiol.">
        <title>The Global Catalogue of Microorganisms (GCM) 10K type strain sequencing project: providing services to taxonomists for standard genome sequencing and annotation.</title>
        <authorList>
            <consortium name="The Broad Institute Genomics Platform"/>
            <consortium name="The Broad Institute Genome Sequencing Center for Infectious Disease"/>
            <person name="Wu L."/>
            <person name="Ma J."/>
        </authorList>
    </citation>
    <scope>NUCLEOTIDE SEQUENCE [LARGE SCALE GENOMIC DNA]</scope>
    <source>
        <strain evidence="3 4">JCM 13929</strain>
    </source>
</reference>
<dbReference type="Gene3D" id="1.10.443.10">
    <property type="entry name" value="Intergrase catalytic core"/>
    <property type="match status" value="1"/>
</dbReference>
<accession>A0ABN2EQI9</accession>
<dbReference type="Pfam" id="PF00589">
    <property type="entry name" value="Phage_integrase"/>
    <property type="match status" value="1"/>
</dbReference>
<evidence type="ECO:0000313" key="4">
    <source>
        <dbReference type="Proteomes" id="UP001500064"/>
    </source>
</evidence>
<protein>
    <recommendedName>
        <fullName evidence="2">Tyr recombinase domain-containing protein</fullName>
    </recommendedName>
</protein>
<dbReference type="InterPro" id="IPR011010">
    <property type="entry name" value="DNA_brk_join_enz"/>
</dbReference>
<dbReference type="SUPFAM" id="SSF56349">
    <property type="entry name" value="DNA breaking-rejoining enzymes"/>
    <property type="match status" value="1"/>
</dbReference>